<gene>
    <name evidence="3" type="ORF">BJ085DRAFT_36057</name>
</gene>
<dbReference type="InterPro" id="IPR037847">
    <property type="entry name" value="GRAMDC4"/>
</dbReference>
<evidence type="ECO:0000313" key="3">
    <source>
        <dbReference type="EMBL" id="RKP35041.1"/>
    </source>
</evidence>
<accession>A0A4P9ZQM9</accession>
<evidence type="ECO:0000256" key="2">
    <source>
        <dbReference type="SAM" id="Phobius"/>
    </source>
</evidence>
<feature type="transmembrane region" description="Helical" evidence="2">
    <location>
        <begin position="119"/>
        <end position="143"/>
    </location>
</feature>
<dbReference type="PANTHER" id="PTHR37402:SF1">
    <property type="entry name" value="GRAM DOMAIN-CONTAINING PROTEIN 4"/>
    <property type="match status" value="1"/>
</dbReference>
<sequence length="661" mass="74855">MSAPAVPSNTLHYRRLHAQVSEVRARAPPDPDFDPNQFVTERGHFDYWAFLAALFRQWSHFYAGDKIDLEEPSSEFHLSQFLTSVDRLSEVAEPYQRFGSWLFRIATWTYFYETAFYFVIYWFCLYYGLLLPVVMGFLLFVMIRHRLDPNLDWGFNSPMHDPIAEPSPAPRWRGLPTRTSSGITVNPKETTKDMGKASKRSRTKLISELWELWRTRMGYVVHREMKDRTEILEKVRNAVKWRDPRASLFVVGVLIFYILASLCLSLQFLAKYAGFCVGLEFFLLFRLRVRYPRYRRLFSVLNWHVWPVPDDATLAMRQLRAAEIPVHRTSSGQQQLKPDIPLETPVPRSMAWGPSEGSSIVKPTTASDRGLPPPIPSPSPHVSAIRLPVQFGPLHRRNQSDSSVRQPIIRSHSTGPGCSDFPDNLISLPNDGTTALDLDQCSRDTESPLSPFRKMKHKVQQGARKIRALSHNHSRISVVDPTDQPTAPPQLVITRGSDFSEETSDSSSMGSLASSNDIPSVMQRRNRVDSSVAVDREVEGNPGDPAGNAPLLYPSAHEPASGSLEFRCMHRGVPGYLVITPHELFFRKSRALGGGAASDPIPLDWVTGVRKAQSINLLVYKSPGLHVKLTNKQTVSFSNVLRRDEAFHTLIVRCGKQWQNI</sequence>
<evidence type="ECO:0000256" key="1">
    <source>
        <dbReference type="SAM" id="MobiDB-lite"/>
    </source>
</evidence>
<keyword evidence="2" id="KW-1133">Transmembrane helix</keyword>
<organism evidence="3 4">
    <name type="scientific">Dimargaris cristalligena</name>
    <dbReference type="NCBI Taxonomy" id="215637"/>
    <lineage>
        <taxon>Eukaryota</taxon>
        <taxon>Fungi</taxon>
        <taxon>Fungi incertae sedis</taxon>
        <taxon>Zoopagomycota</taxon>
        <taxon>Kickxellomycotina</taxon>
        <taxon>Dimargaritomycetes</taxon>
        <taxon>Dimargaritales</taxon>
        <taxon>Dimargaritaceae</taxon>
        <taxon>Dimargaris</taxon>
    </lineage>
</organism>
<keyword evidence="2" id="KW-0812">Transmembrane</keyword>
<feature type="region of interest" description="Disordered" evidence="1">
    <location>
        <begin position="437"/>
        <end position="554"/>
    </location>
</feature>
<keyword evidence="2" id="KW-0472">Membrane</keyword>
<feature type="compositionally biased region" description="Polar residues" evidence="1">
    <location>
        <begin position="400"/>
        <end position="416"/>
    </location>
</feature>
<protein>
    <recommendedName>
        <fullName evidence="5">GRAM domain-containing protein</fullName>
    </recommendedName>
</protein>
<name>A0A4P9ZQM9_9FUNG</name>
<feature type="region of interest" description="Disordered" evidence="1">
    <location>
        <begin position="347"/>
        <end position="425"/>
    </location>
</feature>
<keyword evidence="4" id="KW-1185">Reference proteome</keyword>
<feature type="compositionally biased region" description="Low complexity" evidence="1">
    <location>
        <begin position="505"/>
        <end position="515"/>
    </location>
</feature>
<dbReference type="EMBL" id="ML002978">
    <property type="protein sequence ID" value="RKP35041.1"/>
    <property type="molecule type" value="Genomic_DNA"/>
</dbReference>
<dbReference type="AlphaFoldDB" id="A0A4P9ZQM9"/>
<feature type="compositionally biased region" description="Polar residues" evidence="1">
    <location>
        <begin position="356"/>
        <end position="367"/>
    </location>
</feature>
<evidence type="ECO:0000313" key="4">
    <source>
        <dbReference type="Proteomes" id="UP000268162"/>
    </source>
</evidence>
<dbReference type="Gene3D" id="2.30.29.30">
    <property type="entry name" value="Pleckstrin-homology domain (PH domain)/Phosphotyrosine-binding domain (PTB)"/>
    <property type="match status" value="1"/>
</dbReference>
<feature type="transmembrane region" description="Helical" evidence="2">
    <location>
        <begin position="246"/>
        <end position="266"/>
    </location>
</feature>
<reference evidence="4" key="1">
    <citation type="journal article" date="2018" name="Nat. Microbiol.">
        <title>Leveraging single-cell genomics to expand the fungal tree of life.</title>
        <authorList>
            <person name="Ahrendt S.R."/>
            <person name="Quandt C.A."/>
            <person name="Ciobanu D."/>
            <person name="Clum A."/>
            <person name="Salamov A."/>
            <person name="Andreopoulos B."/>
            <person name="Cheng J.F."/>
            <person name="Woyke T."/>
            <person name="Pelin A."/>
            <person name="Henrissat B."/>
            <person name="Reynolds N.K."/>
            <person name="Benny G.L."/>
            <person name="Smith M.E."/>
            <person name="James T.Y."/>
            <person name="Grigoriev I.V."/>
        </authorList>
    </citation>
    <scope>NUCLEOTIDE SEQUENCE [LARGE SCALE GENOMIC DNA]</scope>
    <source>
        <strain evidence="4">RSA 468</strain>
    </source>
</reference>
<feature type="compositionally biased region" description="Basic residues" evidence="1">
    <location>
        <begin position="453"/>
        <end position="474"/>
    </location>
</feature>
<dbReference type="PANTHER" id="PTHR37402">
    <property type="entry name" value="GRAM DOMAIN-CONTAINING PROTEIN 4"/>
    <property type="match status" value="1"/>
</dbReference>
<evidence type="ECO:0008006" key="5">
    <source>
        <dbReference type="Google" id="ProtNLM"/>
    </source>
</evidence>
<proteinExistence type="predicted"/>
<dbReference type="GO" id="GO:0006915">
    <property type="term" value="P:apoptotic process"/>
    <property type="evidence" value="ECO:0007669"/>
    <property type="project" value="InterPro"/>
</dbReference>
<dbReference type="InterPro" id="IPR011993">
    <property type="entry name" value="PH-like_dom_sf"/>
</dbReference>
<dbReference type="STRING" id="215637.A0A4P9ZQM9"/>
<dbReference type="Proteomes" id="UP000268162">
    <property type="component" value="Unassembled WGS sequence"/>
</dbReference>